<evidence type="ECO:0000313" key="3">
    <source>
        <dbReference type="Proteomes" id="UP000002866"/>
    </source>
</evidence>
<organism evidence="2 3">
    <name type="scientific">Henningerozyma blattae (strain ATCC 34711 / CBS 6284 / DSM 70876 / NBRC 10599 / NRRL Y-10934 / UCD 77-7)</name>
    <name type="common">Yeast</name>
    <name type="synonym">Tetrapisispora blattae</name>
    <dbReference type="NCBI Taxonomy" id="1071380"/>
    <lineage>
        <taxon>Eukaryota</taxon>
        <taxon>Fungi</taxon>
        <taxon>Dikarya</taxon>
        <taxon>Ascomycota</taxon>
        <taxon>Saccharomycotina</taxon>
        <taxon>Saccharomycetes</taxon>
        <taxon>Saccharomycetales</taxon>
        <taxon>Saccharomycetaceae</taxon>
        <taxon>Henningerozyma</taxon>
    </lineage>
</organism>
<dbReference type="PANTHER" id="PTHR10300">
    <property type="entry name" value="CALCIPRESSIN"/>
    <property type="match status" value="1"/>
</dbReference>
<dbReference type="PANTHER" id="PTHR10300:SF14">
    <property type="entry name" value="PROTEIN SARAH"/>
    <property type="match status" value="1"/>
</dbReference>
<dbReference type="EMBL" id="HE806316">
    <property type="protein sequence ID" value="CCH58815.1"/>
    <property type="molecule type" value="Genomic_DNA"/>
</dbReference>
<gene>
    <name evidence="2" type="primary">TBLA0A10370</name>
    <name evidence="2" type="ORF">TBLA_0A10370</name>
</gene>
<accession>I2GXG3</accession>
<dbReference type="OrthoDB" id="17212at2759"/>
<dbReference type="AlphaFoldDB" id="I2GXG3"/>
<dbReference type="eggNOG" id="KOG4019">
    <property type="taxonomic scope" value="Eukaryota"/>
</dbReference>
<dbReference type="Proteomes" id="UP000002866">
    <property type="component" value="Chromosome 1"/>
</dbReference>
<dbReference type="GO" id="GO:0005634">
    <property type="term" value="C:nucleus"/>
    <property type="evidence" value="ECO:0007669"/>
    <property type="project" value="TreeGrafter"/>
</dbReference>
<name>I2GXG3_HENB6</name>
<dbReference type="InParanoid" id="I2GXG3"/>
<dbReference type="KEGG" id="tbl:TBLA_0A10370"/>
<dbReference type="FunCoup" id="I2GXG3">
    <property type="interactions" value="41"/>
</dbReference>
<dbReference type="Pfam" id="PF04847">
    <property type="entry name" value="Calcipressin"/>
    <property type="match status" value="1"/>
</dbReference>
<dbReference type="GO" id="GO:0005737">
    <property type="term" value="C:cytoplasm"/>
    <property type="evidence" value="ECO:0007669"/>
    <property type="project" value="TreeGrafter"/>
</dbReference>
<protein>
    <recommendedName>
        <fullName evidence="4">Calcipressin</fullName>
    </recommendedName>
</protein>
<evidence type="ECO:0000256" key="1">
    <source>
        <dbReference type="ARBA" id="ARBA00008209"/>
    </source>
</evidence>
<dbReference type="OMA" id="MPPRSIF"/>
<sequence length="202" mass="22809">MAKITDTIIITSSQSETSITDVAIVDYIESWIEDNVLTHYKVVSSNPVELVALRSFKRVLVICPTIELSEIIMEKMNSIQNNPLLSNLQLNYAAFDSKDLHNDDYEKKYLKLPKGEKRFLVSPPTSPPPEFDYSKVEEAPNVFHHKTPLMFNEVQGRATLVKSSVGTIILDNSACSSLQTLEEPSIREFKTAMPPKSIFEED</sequence>
<reference evidence="2 3" key="1">
    <citation type="journal article" date="2011" name="Proc. Natl. Acad. Sci. U.S.A.">
        <title>Evolutionary erosion of yeast sex chromosomes by mating-type switching accidents.</title>
        <authorList>
            <person name="Gordon J.L."/>
            <person name="Armisen D."/>
            <person name="Proux-Wera E."/>
            <person name="Oheigeartaigh S.S."/>
            <person name="Byrne K.P."/>
            <person name="Wolfe K.H."/>
        </authorList>
    </citation>
    <scope>NUCLEOTIDE SEQUENCE [LARGE SCALE GENOMIC DNA]</scope>
    <source>
        <strain evidence="3">ATCC 34711 / CBS 6284 / DSM 70876 / NBRC 10599 / NRRL Y-10934 / UCD 77-7</strain>
    </source>
</reference>
<comment type="similarity">
    <text evidence="1">Belongs to the RCAN family.</text>
</comment>
<dbReference type="RefSeq" id="XP_004178334.1">
    <property type="nucleotide sequence ID" value="XM_004178286.1"/>
</dbReference>
<dbReference type="HOGENOM" id="CLU_1390040_0_0_1"/>
<dbReference type="GeneID" id="14493606"/>
<keyword evidence="3" id="KW-1185">Reference proteome</keyword>
<dbReference type="STRING" id="1071380.I2GXG3"/>
<proteinExistence type="inferred from homology"/>
<dbReference type="GO" id="GO:0008597">
    <property type="term" value="F:calcium-dependent protein serine/threonine phosphatase regulator activity"/>
    <property type="evidence" value="ECO:0007669"/>
    <property type="project" value="EnsemblFungi"/>
</dbReference>
<dbReference type="GO" id="GO:0030346">
    <property type="term" value="F:protein phosphatase 2B binding"/>
    <property type="evidence" value="ECO:0007669"/>
    <property type="project" value="EnsemblFungi"/>
</dbReference>
<dbReference type="GO" id="GO:0019722">
    <property type="term" value="P:calcium-mediated signaling"/>
    <property type="evidence" value="ECO:0007669"/>
    <property type="project" value="EnsemblFungi"/>
</dbReference>
<evidence type="ECO:0008006" key="4">
    <source>
        <dbReference type="Google" id="ProtNLM"/>
    </source>
</evidence>
<dbReference type="InterPro" id="IPR006931">
    <property type="entry name" value="Calcipressin"/>
</dbReference>
<evidence type="ECO:0000313" key="2">
    <source>
        <dbReference type="EMBL" id="CCH58815.1"/>
    </source>
</evidence>